<dbReference type="SUPFAM" id="SSF53041">
    <property type="entry name" value="Resolvase-like"/>
    <property type="match status" value="1"/>
</dbReference>
<dbReference type="GO" id="GO:0000150">
    <property type="term" value="F:DNA strand exchange activity"/>
    <property type="evidence" value="ECO:0007669"/>
    <property type="project" value="InterPro"/>
</dbReference>
<feature type="region of interest" description="Disordered" evidence="1">
    <location>
        <begin position="1"/>
        <end position="21"/>
    </location>
</feature>
<dbReference type="InterPro" id="IPR036162">
    <property type="entry name" value="Resolvase-like_N_sf"/>
</dbReference>
<dbReference type="InterPro" id="IPR006119">
    <property type="entry name" value="Resolv_N"/>
</dbReference>
<dbReference type="AlphaFoldDB" id="A0A9X1LVX5"/>
<dbReference type="EMBL" id="JAGTTN010000004">
    <property type="protein sequence ID" value="MCC2032994.1"/>
    <property type="molecule type" value="Genomic_DNA"/>
</dbReference>
<protein>
    <submittedName>
        <fullName evidence="3">Recombinase family protein</fullName>
    </submittedName>
</protein>
<proteinExistence type="predicted"/>
<comment type="caution">
    <text evidence="3">The sequence shown here is derived from an EMBL/GenBank/DDBJ whole genome shotgun (WGS) entry which is preliminary data.</text>
</comment>
<dbReference type="Proteomes" id="UP001139354">
    <property type="component" value="Unassembled WGS sequence"/>
</dbReference>
<accession>A0A9X1LVX5</accession>
<dbReference type="RefSeq" id="WP_229384964.1">
    <property type="nucleotide sequence ID" value="NZ_JAGTTN010000004.1"/>
</dbReference>
<keyword evidence="4" id="KW-1185">Reference proteome</keyword>
<evidence type="ECO:0000313" key="3">
    <source>
        <dbReference type="EMBL" id="MCC2032994.1"/>
    </source>
</evidence>
<dbReference type="Pfam" id="PF00239">
    <property type="entry name" value="Resolvase"/>
    <property type="match status" value="1"/>
</dbReference>
<reference evidence="3" key="1">
    <citation type="submission" date="2021-04" db="EMBL/GenBank/DDBJ databases">
        <title>Microbacterium tenobrionis sp. nov. and Microbacterium allomyrinae sp. nov., isolated from larvae of Tenobrio molitor and Allomyrina dichotoma, respectively.</title>
        <authorList>
            <person name="Lee S.D."/>
        </authorList>
    </citation>
    <scope>NUCLEOTIDE SEQUENCE</scope>
    <source>
        <strain evidence="3">BWT-G7</strain>
    </source>
</reference>
<dbReference type="GO" id="GO:0003677">
    <property type="term" value="F:DNA binding"/>
    <property type="evidence" value="ECO:0007669"/>
    <property type="project" value="InterPro"/>
</dbReference>
<evidence type="ECO:0000256" key="1">
    <source>
        <dbReference type="SAM" id="MobiDB-lite"/>
    </source>
</evidence>
<gene>
    <name evidence="3" type="ORF">KEC57_12470</name>
</gene>
<organism evidence="3 4">
    <name type="scientific">Microbacterium allomyrinae</name>
    <dbReference type="NCBI Taxonomy" id="2830666"/>
    <lineage>
        <taxon>Bacteria</taxon>
        <taxon>Bacillati</taxon>
        <taxon>Actinomycetota</taxon>
        <taxon>Actinomycetes</taxon>
        <taxon>Micrococcales</taxon>
        <taxon>Microbacteriaceae</taxon>
        <taxon>Microbacterium</taxon>
    </lineage>
</organism>
<feature type="domain" description="Resolvase/invertase-type recombinase catalytic" evidence="2">
    <location>
        <begin position="106"/>
        <end position="153"/>
    </location>
</feature>
<name>A0A9X1LVX5_9MICO</name>
<evidence type="ECO:0000259" key="2">
    <source>
        <dbReference type="Pfam" id="PF00239"/>
    </source>
</evidence>
<sequence>MSEFTKTDAAASGHSHTHAADGVSADTAPLHLPHPAADCPKCFTELQQNRDWWLARPAGSRLVGLVIARDDMPSVVEQRNDLTRFGVPIEGFRHPAPETLESWEARLVRLLGTLRHGDVVVVANVHALGRDIDEETRTVAELHRRGVVVKVAGHGGRHLYDAGR</sequence>
<evidence type="ECO:0000313" key="4">
    <source>
        <dbReference type="Proteomes" id="UP001139354"/>
    </source>
</evidence>